<dbReference type="InterPro" id="IPR029044">
    <property type="entry name" value="Nucleotide-diphossugar_trans"/>
</dbReference>
<dbReference type="AlphaFoldDB" id="A0A917EQA8"/>
<keyword evidence="3" id="KW-1185">Reference proteome</keyword>
<dbReference type="Pfam" id="PF12804">
    <property type="entry name" value="NTP_transf_3"/>
    <property type="match status" value="1"/>
</dbReference>
<dbReference type="InterPro" id="IPR025877">
    <property type="entry name" value="MobA-like_NTP_Trfase"/>
</dbReference>
<name>A0A917EQA8_9MICC</name>
<dbReference type="SUPFAM" id="SSF53448">
    <property type="entry name" value="Nucleotide-diphospho-sugar transferases"/>
    <property type="match status" value="1"/>
</dbReference>
<dbReference type="RefSeq" id="WP_188683427.1">
    <property type="nucleotide sequence ID" value="NZ_BMIS01000003.1"/>
</dbReference>
<sequence>MSTTTATIILAAGAGRRLGTRSKALLRVGSGAEPLGIRAVRAVLAAGTSPVLVLGSEAQQVEEELRRAEPELMGRSHVVAAEQWEAGLSASFRAGVKAAHDAGFARCAVLLVDQPGIDEQALAAVLGEHEPGRITRGCVEWRPGHPVVFDIEDALAAAALASADEGARSYLKAHAGRVDLVDITDLADDADLDTPEDLASS</sequence>
<dbReference type="Gene3D" id="3.90.550.10">
    <property type="entry name" value="Spore Coat Polysaccharide Biosynthesis Protein SpsA, Chain A"/>
    <property type="match status" value="1"/>
</dbReference>
<dbReference type="EMBL" id="BMIS01000003">
    <property type="protein sequence ID" value="GGE65375.1"/>
    <property type="molecule type" value="Genomic_DNA"/>
</dbReference>
<evidence type="ECO:0000259" key="1">
    <source>
        <dbReference type="Pfam" id="PF12804"/>
    </source>
</evidence>
<accession>A0A917EQA8</accession>
<organism evidence="2 3">
    <name type="scientific">Nesterenkonia cremea</name>
    <dbReference type="NCBI Taxonomy" id="1882340"/>
    <lineage>
        <taxon>Bacteria</taxon>
        <taxon>Bacillati</taxon>
        <taxon>Actinomycetota</taxon>
        <taxon>Actinomycetes</taxon>
        <taxon>Micrococcales</taxon>
        <taxon>Micrococcaceae</taxon>
        <taxon>Nesterenkonia</taxon>
    </lineage>
</organism>
<proteinExistence type="predicted"/>
<dbReference type="PANTHER" id="PTHR43777">
    <property type="entry name" value="MOLYBDENUM COFACTOR CYTIDYLYLTRANSFERASE"/>
    <property type="match status" value="1"/>
</dbReference>
<dbReference type="GO" id="GO:0016779">
    <property type="term" value="F:nucleotidyltransferase activity"/>
    <property type="evidence" value="ECO:0007669"/>
    <property type="project" value="UniProtKB-ARBA"/>
</dbReference>
<gene>
    <name evidence="2" type="ORF">GCM10011401_10780</name>
</gene>
<comment type="caution">
    <text evidence="2">The sequence shown here is derived from an EMBL/GenBank/DDBJ whole genome shotgun (WGS) entry which is preliminary data.</text>
</comment>
<feature type="domain" description="MobA-like NTP transferase" evidence="1">
    <location>
        <begin position="8"/>
        <end position="174"/>
    </location>
</feature>
<evidence type="ECO:0000313" key="2">
    <source>
        <dbReference type="EMBL" id="GGE65375.1"/>
    </source>
</evidence>
<evidence type="ECO:0000313" key="3">
    <source>
        <dbReference type="Proteomes" id="UP000633136"/>
    </source>
</evidence>
<reference evidence="2" key="1">
    <citation type="journal article" date="2014" name="Int. J. Syst. Evol. Microbiol.">
        <title>Complete genome sequence of Corynebacterium casei LMG S-19264T (=DSM 44701T), isolated from a smear-ripened cheese.</title>
        <authorList>
            <consortium name="US DOE Joint Genome Institute (JGI-PGF)"/>
            <person name="Walter F."/>
            <person name="Albersmeier A."/>
            <person name="Kalinowski J."/>
            <person name="Ruckert C."/>
        </authorList>
    </citation>
    <scope>NUCLEOTIDE SEQUENCE</scope>
    <source>
        <strain evidence="2">CGMCC 1.15388</strain>
    </source>
</reference>
<dbReference type="Proteomes" id="UP000633136">
    <property type="component" value="Unassembled WGS sequence"/>
</dbReference>
<reference evidence="2" key="2">
    <citation type="submission" date="2020-09" db="EMBL/GenBank/DDBJ databases">
        <authorList>
            <person name="Sun Q."/>
            <person name="Zhou Y."/>
        </authorList>
    </citation>
    <scope>NUCLEOTIDE SEQUENCE</scope>
    <source>
        <strain evidence="2">CGMCC 1.15388</strain>
    </source>
</reference>
<dbReference type="PANTHER" id="PTHR43777:SF1">
    <property type="entry name" value="MOLYBDENUM COFACTOR CYTIDYLYLTRANSFERASE"/>
    <property type="match status" value="1"/>
</dbReference>
<protein>
    <submittedName>
        <fullName evidence="2">4-diphosphocytidyl-2C-methyl-D-erythritol synthase</fullName>
    </submittedName>
</protein>